<evidence type="ECO:0000313" key="1">
    <source>
        <dbReference type="EMBL" id="MFB9137860.1"/>
    </source>
</evidence>
<dbReference type="Proteomes" id="UP001589645">
    <property type="component" value="Unassembled WGS sequence"/>
</dbReference>
<gene>
    <name evidence="1" type="ORF">ACFFUV_23260</name>
</gene>
<proteinExistence type="predicted"/>
<evidence type="ECO:0000313" key="2">
    <source>
        <dbReference type="Proteomes" id="UP001589645"/>
    </source>
</evidence>
<sequence>MTDKVRLVGTYHGQRMYVFGFVRSGQRDKTKGNRAGVVRPAGRFDNGGFVTS</sequence>
<organism evidence="1 2">
    <name type="scientific">Vibrio olivae</name>
    <dbReference type="NCBI Taxonomy" id="1243002"/>
    <lineage>
        <taxon>Bacteria</taxon>
        <taxon>Pseudomonadati</taxon>
        <taxon>Pseudomonadota</taxon>
        <taxon>Gammaproteobacteria</taxon>
        <taxon>Vibrionales</taxon>
        <taxon>Vibrionaceae</taxon>
        <taxon>Vibrio</taxon>
    </lineage>
</organism>
<reference evidence="1 2" key="1">
    <citation type="submission" date="2024-09" db="EMBL/GenBank/DDBJ databases">
        <authorList>
            <person name="Sun Q."/>
            <person name="Mori K."/>
        </authorList>
    </citation>
    <scope>NUCLEOTIDE SEQUENCE [LARGE SCALE GENOMIC DNA]</scope>
    <source>
        <strain evidence="1 2">CECT 8064</strain>
    </source>
</reference>
<dbReference type="EMBL" id="JBHMEP010000034">
    <property type="protein sequence ID" value="MFB9137860.1"/>
    <property type="molecule type" value="Genomic_DNA"/>
</dbReference>
<protein>
    <submittedName>
        <fullName evidence="1">Uncharacterized protein</fullName>
    </submittedName>
</protein>
<comment type="caution">
    <text evidence="1">The sequence shown here is derived from an EMBL/GenBank/DDBJ whole genome shotgun (WGS) entry which is preliminary data.</text>
</comment>
<keyword evidence="2" id="KW-1185">Reference proteome</keyword>
<name>A0ABV5HV64_9VIBR</name>
<dbReference type="RefSeq" id="WP_390198260.1">
    <property type="nucleotide sequence ID" value="NZ_JBHMEP010000034.1"/>
</dbReference>
<accession>A0ABV5HV64</accession>